<protein>
    <submittedName>
        <fullName evidence="5">GPP34 family phosphoprotein</fullName>
    </submittedName>
</protein>
<dbReference type="EMBL" id="JBHLUH010000083">
    <property type="protein sequence ID" value="MFC0533416.1"/>
    <property type="molecule type" value="Genomic_DNA"/>
</dbReference>
<accession>A0ABV6MFR4</accession>
<evidence type="ECO:0000256" key="4">
    <source>
        <dbReference type="ARBA" id="ARBA00023136"/>
    </source>
</evidence>
<organism evidence="5 6">
    <name type="scientific">Phytohabitans kaempferiae</name>
    <dbReference type="NCBI Taxonomy" id="1620943"/>
    <lineage>
        <taxon>Bacteria</taxon>
        <taxon>Bacillati</taxon>
        <taxon>Actinomycetota</taxon>
        <taxon>Actinomycetes</taxon>
        <taxon>Micromonosporales</taxon>
        <taxon>Micromonosporaceae</taxon>
    </lineage>
</organism>
<name>A0ABV6MFR4_9ACTN</name>
<keyword evidence="4" id="KW-0472">Membrane</keyword>
<dbReference type="Gene3D" id="1.10.3630.10">
    <property type="entry name" value="yeast vps74-n-term truncation variant domain like"/>
    <property type="match status" value="1"/>
</dbReference>
<dbReference type="Proteomes" id="UP001589867">
    <property type="component" value="Unassembled WGS sequence"/>
</dbReference>
<gene>
    <name evidence="5" type="ORF">ACFFIA_38010</name>
</gene>
<keyword evidence="6" id="KW-1185">Reference proteome</keyword>
<comment type="subcellular location">
    <subcellularLocation>
        <location evidence="1">Golgi apparatus membrane</location>
        <topology evidence="1">Peripheral membrane protein</topology>
        <orientation evidence="1">Cytoplasmic side</orientation>
    </subcellularLocation>
</comment>
<dbReference type="InterPro" id="IPR038261">
    <property type="entry name" value="GPP34-like_sf"/>
</dbReference>
<proteinExistence type="predicted"/>
<sequence>MAVPDSLPQRVFLLAYNPDKGKVRAGSNLGAVLRAAALADLYLSGHLTDERGRAAIGVRHPCHDPVLDALLEEIAGSRPHKWHSWVSRRQRAAVRAVRQQLGDGGWVRLEPSRILGLFPTTKVTIRDPRVRKRLLGRVNGALRKPIGEIDPADAALVAIVTAACLKHVVDRKTRRANKRRIQELTKLSGPIGPALHKSIQYAALGGEAG</sequence>
<keyword evidence="2" id="KW-0333">Golgi apparatus</keyword>
<evidence type="ECO:0000256" key="2">
    <source>
        <dbReference type="ARBA" id="ARBA00023034"/>
    </source>
</evidence>
<evidence type="ECO:0000256" key="3">
    <source>
        <dbReference type="ARBA" id="ARBA00023121"/>
    </source>
</evidence>
<evidence type="ECO:0000313" key="5">
    <source>
        <dbReference type="EMBL" id="MFC0533416.1"/>
    </source>
</evidence>
<dbReference type="InterPro" id="IPR008628">
    <property type="entry name" value="GPP34-like"/>
</dbReference>
<evidence type="ECO:0000313" key="6">
    <source>
        <dbReference type="Proteomes" id="UP001589867"/>
    </source>
</evidence>
<reference evidence="5 6" key="1">
    <citation type="submission" date="2024-09" db="EMBL/GenBank/DDBJ databases">
        <authorList>
            <person name="Sun Q."/>
            <person name="Mori K."/>
        </authorList>
    </citation>
    <scope>NUCLEOTIDE SEQUENCE [LARGE SCALE GENOMIC DNA]</scope>
    <source>
        <strain evidence="5 6">TBRC 3947</strain>
    </source>
</reference>
<evidence type="ECO:0000256" key="1">
    <source>
        <dbReference type="ARBA" id="ARBA00004255"/>
    </source>
</evidence>
<comment type="caution">
    <text evidence="5">The sequence shown here is derived from an EMBL/GenBank/DDBJ whole genome shotgun (WGS) entry which is preliminary data.</text>
</comment>
<dbReference type="Pfam" id="PF05719">
    <property type="entry name" value="GPP34"/>
    <property type="match status" value="1"/>
</dbReference>
<dbReference type="RefSeq" id="WP_377260992.1">
    <property type="nucleotide sequence ID" value="NZ_JBHLUH010000083.1"/>
</dbReference>
<keyword evidence="3" id="KW-0446">Lipid-binding</keyword>